<dbReference type="OrthoDB" id="9783675at2"/>
<keyword evidence="1" id="KW-0812">Transmembrane</keyword>
<feature type="domain" description="DUF4395" evidence="2">
    <location>
        <begin position="22"/>
        <end position="156"/>
    </location>
</feature>
<keyword evidence="4" id="KW-1185">Reference proteome</keyword>
<sequence length="248" mass="28413">MHWKTFFEYGEKVPGYEVRVLNEREARAAAAILFVGAFLGLMNGIMLGTAVFSKYFVTFFAIDFTMRVIQPRYAPSLMLGRFFVQNQTPEYVGASQKRFAWALGFVLAWPMFYYLVIDFQPNPIKVLVCLICMALLFFEAAFSICLGCKIFGWIKRKDPRYCPGGVCEMKVKEPIQTFSPAQKVILIVTVIAMGYGIFAYFTKLPDRTMLVKKMKILMMSQAELDAIKKAKEKAQEDAFFNDDEDDDE</sequence>
<feature type="transmembrane region" description="Helical" evidence="1">
    <location>
        <begin position="123"/>
        <end position="151"/>
    </location>
</feature>
<dbReference type="EMBL" id="LNKT01000067">
    <property type="protein sequence ID" value="KYJ85798.1"/>
    <property type="molecule type" value="Genomic_DNA"/>
</dbReference>
<keyword evidence="1" id="KW-1133">Transmembrane helix</keyword>
<dbReference type="RefSeq" id="WP_067332256.1">
    <property type="nucleotide sequence ID" value="NZ_LNKT01000067.1"/>
</dbReference>
<comment type="caution">
    <text evidence="3">The sequence shown here is derived from an EMBL/GenBank/DDBJ whole genome shotgun (WGS) entry which is preliminary data.</text>
</comment>
<feature type="transmembrane region" description="Helical" evidence="1">
    <location>
        <begin position="184"/>
        <end position="202"/>
    </location>
</feature>
<dbReference type="AlphaFoldDB" id="A0A151CE41"/>
<feature type="transmembrane region" description="Helical" evidence="1">
    <location>
        <begin position="28"/>
        <end position="46"/>
    </location>
</feature>
<gene>
    <name evidence="3" type="ORF">AS592_03410</name>
</gene>
<keyword evidence="1" id="KW-0472">Membrane</keyword>
<dbReference type="InterPro" id="IPR025508">
    <property type="entry name" value="DUF4395"/>
</dbReference>
<protein>
    <recommendedName>
        <fullName evidence="2">DUF4395 domain-containing protein</fullName>
    </recommendedName>
</protein>
<reference evidence="3 4" key="1">
    <citation type="submission" date="2015-11" db="EMBL/GenBank/DDBJ databases">
        <title>Draft genome of Sulfurovum riftiae 1812E, a member of the Epsilonproteobacteria isolated from the tube of the deep-sea hydrothermal vent tubewom Riftia pachyptila.</title>
        <authorList>
            <person name="Vetriani C."/>
            <person name="Giovannelli D."/>
        </authorList>
    </citation>
    <scope>NUCLEOTIDE SEQUENCE [LARGE SCALE GENOMIC DNA]</scope>
    <source>
        <strain evidence="3 4">1812E</strain>
    </source>
</reference>
<organism evidence="3 4">
    <name type="scientific">Sulfurovum riftiae</name>
    <dbReference type="NCBI Taxonomy" id="1630136"/>
    <lineage>
        <taxon>Bacteria</taxon>
        <taxon>Pseudomonadati</taxon>
        <taxon>Campylobacterota</taxon>
        <taxon>Epsilonproteobacteria</taxon>
        <taxon>Campylobacterales</taxon>
        <taxon>Sulfurovaceae</taxon>
        <taxon>Sulfurovum</taxon>
    </lineage>
</organism>
<evidence type="ECO:0000259" key="2">
    <source>
        <dbReference type="Pfam" id="PF14340"/>
    </source>
</evidence>
<proteinExistence type="predicted"/>
<dbReference type="Pfam" id="PF14340">
    <property type="entry name" value="DUF4395"/>
    <property type="match status" value="1"/>
</dbReference>
<evidence type="ECO:0000313" key="3">
    <source>
        <dbReference type="EMBL" id="KYJ85798.1"/>
    </source>
</evidence>
<evidence type="ECO:0000313" key="4">
    <source>
        <dbReference type="Proteomes" id="UP000075359"/>
    </source>
</evidence>
<feature type="transmembrane region" description="Helical" evidence="1">
    <location>
        <begin position="99"/>
        <end position="117"/>
    </location>
</feature>
<dbReference type="Proteomes" id="UP000075359">
    <property type="component" value="Unassembled WGS sequence"/>
</dbReference>
<dbReference type="STRING" id="1630136.AS592_03410"/>
<name>A0A151CE41_9BACT</name>
<accession>A0A151CE41</accession>
<evidence type="ECO:0000256" key="1">
    <source>
        <dbReference type="SAM" id="Phobius"/>
    </source>
</evidence>